<organism evidence="3 4">
    <name type="scientific">Aedes albopictus</name>
    <name type="common">Asian tiger mosquito</name>
    <name type="synonym">Stegomyia albopicta</name>
    <dbReference type="NCBI Taxonomy" id="7160"/>
    <lineage>
        <taxon>Eukaryota</taxon>
        <taxon>Metazoa</taxon>
        <taxon>Ecdysozoa</taxon>
        <taxon>Arthropoda</taxon>
        <taxon>Hexapoda</taxon>
        <taxon>Insecta</taxon>
        <taxon>Pterygota</taxon>
        <taxon>Neoptera</taxon>
        <taxon>Endopterygota</taxon>
        <taxon>Diptera</taxon>
        <taxon>Nematocera</taxon>
        <taxon>Culicoidea</taxon>
        <taxon>Culicidae</taxon>
        <taxon>Culicinae</taxon>
        <taxon>Aedini</taxon>
        <taxon>Aedes</taxon>
        <taxon>Stegomyia</taxon>
    </lineage>
</organism>
<protein>
    <recommendedName>
        <fullName evidence="2">DUF4780 domain-containing protein</fullName>
    </recommendedName>
</protein>
<proteinExistence type="predicted"/>
<accession>A0ABM1YII7</accession>
<feature type="region of interest" description="Disordered" evidence="1">
    <location>
        <begin position="370"/>
        <end position="413"/>
    </location>
</feature>
<reference evidence="3" key="2">
    <citation type="submission" date="2025-05" db="UniProtKB">
        <authorList>
            <consortium name="EnsemblMetazoa"/>
        </authorList>
    </citation>
    <scope>IDENTIFICATION</scope>
    <source>
        <strain evidence="3">Foshan</strain>
    </source>
</reference>
<feature type="compositionally biased region" description="Polar residues" evidence="1">
    <location>
        <begin position="146"/>
        <end position="164"/>
    </location>
</feature>
<dbReference type="InterPro" id="IPR031961">
    <property type="entry name" value="DUF4780"/>
</dbReference>
<feature type="domain" description="DUF4780" evidence="2">
    <location>
        <begin position="200"/>
        <end position="369"/>
    </location>
</feature>
<dbReference type="Pfam" id="PF16012">
    <property type="entry name" value="DUF4780"/>
    <property type="match status" value="1"/>
</dbReference>
<dbReference type="RefSeq" id="XP_062710780.1">
    <property type="nucleotide sequence ID" value="XM_062854796.1"/>
</dbReference>
<dbReference type="GeneID" id="134288875"/>
<reference evidence="4" key="1">
    <citation type="journal article" date="2015" name="Proc. Natl. Acad. Sci. U.S.A.">
        <title>Genome sequence of the Asian Tiger mosquito, Aedes albopictus, reveals insights into its biology, genetics, and evolution.</title>
        <authorList>
            <person name="Chen X.G."/>
            <person name="Jiang X."/>
            <person name="Gu J."/>
            <person name="Xu M."/>
            <person name="Wu Y."/>
            <person name="Deng Y."/>
            <person name="Zhang C."/>
            <person name="Bonizzoni M."/>
            <person name="Dermauw W."/>
            <person name="Vontas J."/>
            <person name="Armbruster P."/>
            <person name="Huang X."/>
            <person name="Yang Y."/>
            <person name="Zhang H."/>
            <person name="He W."/>
            <person name="Peng H."/>
            <person name="Liu Y."/>
            <person name="Wu K."/>
            <person name="Chen J."/>
            <person name="Lirakis M."/>
            <person name="Topalis P."/>
            <person name="Van Leeuwen T."/>
            <person name="Hall A.B."/>
            <person name="Jiang X."/>
            <person name="Thorpe C."/>
            <person name="Mueller R.L."/>
            <person name="Sun C."/>
            <person name="Waterhouse R.M."/>
            <person name="Yan G."/>
            <person name="Tu Z.J."/>
            <person name="Fang X."/>
            <person name="James A.A."/>
        </authorList>
    </citation>
    <scope>NUCLEOTIDE SEQUENCE [LARGE SCALE GENOMIC DNA]</scope>
    <source>
        <strain evidence="4">Foshan</strain>
    </source>
</reference>
<feature type="compositionally biased region" description="Low complexity" evidence="1">
    <location>
        <begin position="129"/>
        <end position="140"/>
    </location>
</feature>
<name>A0ABM1YII7_AEDAL</name>
<evidence type="ECO:0000313" key="3">
    <source>
        <dbReference type="EnsemblMetazoa" id="AALFPA23_009473.P13034"/>
    </source>
</evidence>
<dbReference type="EnsemblMetazoa" id="AALFPA23_009473.R13034">
    <property type="protein sequence ID" value="AALFPA23_009473.P13034"/>
    <property type="gene ID" value="AALFPA23_009473"/>
</dbReference>
<dbReference type="Proteomes" id="UP000069940">
    <property type="component" value="Unassembled WGS sequence"/>
</dbReference>
<evidence type="ECO:0000259" key="2">
    <source>
        <dbReference type="Pfam" id="PF16012"/>
    </source>
</evidence>
<feature type="region of interest" description="Disordered" evidence="1">
    <location>
        <begin position="641"/>
        <end position="665"/>
    </location>
</feature>
<sequence>MSTFDEKQMDIDGADDVIDSCTVKSVPSCSSSILNSSVNGDDFYEDDDDFEDGVNVTIMSATTTADKTAVAISASESSLPGNQQQIKLNGAARKRYKRMIADGVDSKEAYRLARIPWQTPVSEKRSRNSDLSGSNSSGGNPPKKQNFCSNSDPKNGSNNPPQMKFSVQNRLQLHSNVRSGRVETIQSDNKPSFSSVLQYVRVGIVPKDYPDVELSSQQLLATRKAILAKVVQQRKELIKSKFGQCSFRPGHLILVCKNQETADWLKGTASTLSIPGEVELVALDEKIIPRSEIIIGFFPVSAEDSTDEILALLESQSDGLNTDEWRIKERNTINELHAELIFTVDGASMDTIKKCEFLLDYKFGTAPLRRKLPPRNKASNQTTDGSDEIVGNSGMIGKPAEQPTAPTGSGGLEQTKIPLQHLKNTGDMACDPNPGMICLPGTSGIGNASNRLSSKKIPKEPLGGFNTSLKHHGVQNESLAFSARAVTRDNETIANNNPQSGKEPLAHPHVQGVKNSSLGEWHGAERENGNSQNVATFAAYESFLGSMQSMQSERSGSARRSRTTNCNTLHNCIIDSILHPTGGSGCVSVLGMLPHRPGQPARRGDHHRWVHLTLCKQSTGKKNVNVIRRRHHGRQAIDGKTGIVINNGNNDDDDERRRPHLRGPTTLATPHWVLLGEWKCKKNG</sequence>
<evidence type="ECO:0000256" key="1">
    <source>
        <dbReference type="SAM" id="MobiDB-lite"/>
    </source>
</evidence>
<keyword evidence="4" id="KW-1185">Reference proteome</keyword>
<feature type="region of interest" description="Disordered" evidence="1">
    <location>
        <begin position="120"/>
        <end position="164"/>
    </location>
</feature>
<evidence type="ECO:0000313" key="4">
    <source>
        <dbReference type="Proteomes" id="UP000069940"/>
    </source>
</evidence>